<evidence type="ECO:0000313" key="2">
    <source>
        <dbReference type="EMBL" id="KAK1259544.1"/>
    </source>
</evidence>
<organism evidence="2 3">
    <name type="scientific">Acorus gramineus</name>
    <name type="common">Dwarf sweet flag</name>
    <dbReference type="NCBI Taxonomy" id="55184"/>
    <lineage>
        <taxon>Eukaryota</taxon>
        <taxon>Viridiplantae</taxon>
        <taxon>Streptophyta</taxon>
        <taxon>Embryophyta</taxon>
        <taxon>Tracheophyta</taxon>
        <taxon>Spermatophyta</taxon>
        <taxon>Magnoliopsida</taxon>
        <taxon>Liliopsida</taxon>
        <taxon>Acoraceae</taxon>
        <taxon>Acorus</taxon>
    </lineage>
</organism>
<dbReference type="SUPFAM" id="SSF52047">
    <property type="entry name" value="RNI-like"/>
    <property type="match status" value="1"/>
</dbReference>
<evidence type="ECO:0000259" key="1">
    <source>
        <dbReference type="Pfam" id="PF23622"/>
    </source>
</evidence>
<dbReference type="Proteomes" id="UP001179952">
    <property type="component" value="Unassembled WGS sequence"/>
</dbReference>
<dbReference type="Pfam" id="PF23622">
    <property type="entry name" value="LRR_At1g61320_AtMIF1"/>
    <property type="match status" value="1"/>
</dbReference>
<sequence>MEDRITSLPDGILLNNILSLLPMRDAVRTAILSSKWRYIGKFIPNLDFEASNILGERLSVDKNSFKLGKDRRAAFFLERKLDFMKGIDQFLDLRPSGIKIVSMRIHFSLDVDDAFHLNRWIKFAFSSGIEKLDVILFEYLSIDIEKYYIFPFDLLSHVKATRLSSLKSLKLKCLSMRYPPEFDGFKSLTALYLDIVAVSDGDLTESFPDDFPHFTNLKRLKLNQYTSPRYDLLWIIPLLKACPILRDLRLEFRPKDYNSIYTGEVAKLLPSCHLKYLKREKCVYIERHFRQILCSIKDNHQLD</sequence>
<dbReference type="PANTHER" id="PTHR34145">
    <property type="entry name" value="OS02G0105600 PROTEIN"/>
    <property type="match status" value="1"/>
</dbReference>
<evidence type="ECO:0000313" key="3">
    <source>
        <dbReference type="Proteomes" id="UP001179952"/>
    </source>
</evidence>
<dbReference type="InterPro" id="IPR053772">
    <property type="entry name" value="At1g61320/At1g61330-like"/>
</dbReference>
<dbReference type="AlphaFoldDB" id="A0AAV9A5X3"/>
<gene>
    <name evidence="2" type="ORF">QJS04_geneDACA015496</name>
</gene>
<dbReference type="SUPFAM" id="SSF81383">
    <property type="entry name" value="F-box domain"/>
    <property type="match status" value="1"/>
</dbReference>
<comment type="caution">
    <text evidence="2">The sequence shown here is derived from an EMBL/GenBank/DDBJ whole genome shotgun (WGS) entry which is preliminary data.</text>
</comment>
<name>A0AAV9A5X3_ACOGR</name>
<accession>A0AAV9A5X3</accession>
<dbReference type="InterPro" id="IPR055357">
    <property type="entry name" value="LRR_At1g61320_AtMIF1"/>
</dbReference>
<reference evidence="2" key="2">
    <citation type="submission" date="2023-06" db="EMBL/GenBank/DDBJ databases">
        <authorList>
            <person name="Ma L."/>
            <person name="Liu K.-W."/>
            <person name="Li Z."/>
            <person name="Hsiao Y.-Y."/>
            <person name="Qi Y."/>
            <person name="Fu T."/>
            <person name="Tang G."/>
            <person name="Zhang D."/>
            <person name="Sun W.-H."/>
            <person name="Liu D.-K."/>
            <person name="Li Y."/>
            <person name="Chen G.-Z."/>
            <person name="Liu X.-D."/>
            <person name="Liao X.-Y."/>
            <person name="Jiang Y.-T."/>
            <person name="Yu X."/>
            <person name="Hao Y."/>
            <person name="Huang J."/>
            <person name="Zhao X.-W."/>
            <person name="Ke S."/>
            <person name="Chen Y.-Y."/>
            <person name="Wu W.-L."/>
            <person name="Hsu J.-L."/>
            <person name="Lin Y.-F."/>
            <person name="Huang M.-D."/>
            <person name="Li C.-Y."/>
            <person name="Huang L."/>
            <person name="Wang Z.-W."/>
            <person name="Zhao X."/>
            <person name="Zhong W.-Y."/>
            <person name="Peng D.-H."/>
            <person name="Ahmad S."/>
            <person name="Lan S."/>
            <person name="Zhang J.-S."/>
            <person name="Tsai W.-C."/>
            <person name="Van De Peer Y."/>
            <person name="Liu Z.-J."/>
        </authorList>
    </citation>
    <scope>NUCLEOTIDE SEQUENCE</scope>
    <source>
        <strain evidence="2">SCP</strain>
        <tissue evidence="2">Leaves</tissue>
    </source>
</reference>
<dbReference type="PANTHER" id="PTHR34145:SF28">
    <property type="entry name" value="F-BOX DOMAIN-CONTAINING PROTEIN"/>
    <property type="match status" value="1"/>
</dbReference>
<keyword evidence="3" id="KW-1185">Reference proteome</keyword>
<dbReference type="Gene3D" id="3.80.10.10">
    <property type="entry name" value="Ribonuclease Inhibitor"/>
    <property type="match status" value="1"/>
</dbReference>
<reference evidence="2" key="1">
    <citation type="journal article" date="2023" name="Nat. Commun.">
        <title>Diploid and tetraploid genomes of Acorus and the evolution of monocots.</title>
        <authorList>
            <person name="Ma L."/>
            <person name="Liu K.W."/>
            <person name="Li Z."/>
            <person name="Hsiao Y.Y."/>
            <person name="Qi Y."/>
            <person name="Fu T."/>
            <person name="Tang G.D."/>
            <person name="Zhang D."/>
            <person name="Sun W.H."/>
            <person name="Liu D.K."/>
            <person name="Li Y."/>
            <person name="Chen G.Z."/>
            <person name="Liu X.D."/>
            <person name="Liao X.Y."/>
            <person name="Jiang Y.T."/>
            <person name="Yu X."/>
            <person name="Hao Y."/>
            <person name="Huang J."/>
            <person name="Zhao X.W."/>
            <person name="Ke S."/>
            <person name="Chen Y.Y."/>
            <person name="Wu W.L."/>
            <person name="Hsu J.L."/>
            <person name="Lin Y.F."/>
            <person name="Huang M.D."/>
            <person name="Li C.Y."/>
            <person name="Huang L."/>
            <person name="Wang Z.W."/>
            <person name="Zhao X."/>
            <person name="Zhong W.Y."/>
            <person name="Peng D.H."/>
            <person name="Ahmad S."/>
            <person name="Lan S."/>
            <person name="Zhang J.S."/>
            <person name="Tsai W.C."/>
            <person name="Van de Peer Y."/>
            <person name="Liu Z.J."/>
        </authorList>
    </citation>
    <scope>NUCLEOTIDE SEQUENCE</scope>
    <source>
        <strain evidence="2">SCP</strain>
    </source>
</reference>
<protein>
    <submittedName>
        <fullName evidence="2">F-box/FBD/LRR-repeat protein</fullName>
    </submittedName>
</protein>
<dbReference type="InterPro" id="IPR036047">
    <property type="entry name" value="F-box-like_dom_sf"/>
</dbReference>
<feature type="domain" description="At1g61320/AtMIF1 LRR" evidence="1">
    <location>
        <begin position="97"/>
        <end position="204"/>
    </location>
</feature>
<dbReference type="InterPro" id="IPR032675">
    <property type="entry name" value="LRR_dom_sf"/>
</dbReference>
<proteinExistence type="predicted"/>
<dbReference type="EMBL" id="JAUJYN010000012">
    <property type="protein sequence ID" value="KAK1259544.1"/>
    <property type="molecule type" value="Genomic_DNA"/>
</dbReference>